<reference evidence="3 4" key="1">
    <citation type="submission" date="2019-08" db="EMBL/GenBank/DDBJ databases">
        <title>Whole genome of Aphis craccivora.</title>
        <authorList>
            <person name="Voronova N.V."/>
            <person name="Shulinski R.S."/>
            <person name="Bandarenka Y.V."/>
            <person name="Zhorov D.G."/>
            <person name="Warner D."/>
        </authorList>
    </citation>
    <scope>NUCLEOTIDE SEQUENCE [LARGE SCALE GENOMIC DNA]</scope>
    <source>
        <strain evidence="3">180601</strain>
        <tissue evidence="3">Whole Body</tissue>
    </source>
</reference>
<evidence type="ECO:0000313" key="4">
    <source>
        <dbReference type="Proteomes" id="UP000478052"/>
    </source>
</evidence>
<dbReference type="AlphaFoldDB" id="A0A6G0YBG5"/>
<dbReference type="EMBL" id="VUJU01005023">
    <property type="protein sequence ID" value="KAF0752524.1"/>
    <property type="molecule type" value="Genomic_DNA"/>
</dbReference>
<protein>
    <submittedName>
        <fullName evidence="3">PiggyBac transposable element-derived protein 3-like</fullName>
    </submittedName>
</protein>
<proteinExistence type="predicted"/>
<name>A0A6G0YBG5_APHCR</name>
<gene>
    <name evidence="3" type="ORF">FWK35_00011341</name>
</gene>
<sequence>MANKLKPQEIYELLDGYNSELDTLNDRQFPNEDLETLLAEFDAMETLFENATNDEPNAEVDLNLNYTHQIVFDCVLKRCRELVKERNLSIVEQIIPFIGHLNVKQYCKGKPNPWGSETEFCPQFKNKFSLGTSVALQLTEHIEKNKHFLSFDNYFASYNLFEVLLQPKIFEASTIREKGQTHEIRNDENNIALLKWYDSKSVYMASNFIASGNVDYVERWDNKSKKYDTVNVQRIFLKSKKCTLRMVFHSIDMAICNSWLEYLQDCNLLGIEKKKQMDLLRFKMRLADNLINLGRFNNIKRPRGRPTSASTPSPSPPSKKKTAKESKPYQETRYDNVGHLLTNGEKHG</sequence>
<accession>A0A6G0YBG5</accession>
<feature type="compositionally biased region" description="Basic and acidic residues" evidence="1">
    <location>
        <begin position="323"/>
        <end position="336"/>
    </location>
</feature>
<feature type="domain" description="PiggyBac transposable element-derived protein" evidence="2">
    <location>
        <begin position="130"/>
        <end position="226"/>
    </location>
</feature>
<comment type="caution">
    <text evidence="3">The sequence shown here is derived from an EMBL/GenBank/DDBJ whole genome shotgun (WGS) entry which is preliminary data.</text>
</comment>
<dbReference type="OrthoDB" id="6625406at2759"/>
<evidence type="ECO:0000259" key="2">
    <source>
        <dbReference type="Pfam" id="PF13843"/>
    </source>
</evidence>
<dbReference type="PANTHER" id="PTHR47272">
    <property type="entry name" value="DDE_TNP_1_7 DOMAIN-CONTAINING PROTEIN"/>
    <property type="match status" value="1"/>
</dbReference>
<evidence type="ECO:0000256" key="1">
    <source>
        <dbReference type="SAM" id="MobiDB-lite"/>
    </source>
</evidence>
<dbReference type="Pfam" id="PF13843">
    <property type="entry name" value="DDE_Tnp_1_7"/>
    <property type="match status" value="1"/>
</dbReference>
<evidence type="ECO:0000313" key="3">
    <source>
        <dbReference type="EMBL" id="KAF0752524.1"/>
    </source>
</evidence>
<organism evidence="3 4">
    <name type="scientific">Aphis craccivora</name>
    <name type="common">Cowpea aphid</name>
    <dbReference type="NCBI Taxonomy" id="307492"/>
    <lineage>
        <taxon>Eukaryota</taxon>
        <taxon>Metazoa</taxon>
        <taxon>Ecdysozoa</taxon>
        <taxon>Arthropoda</taxon>
        <taxon>Hexapoda</taxon>
        <taxon>Insecta</taxon>
        <taxon>Pterygota</taxon>
        <taxon>Neoptera</taxon>
        <taxon>Paraneoptera</taxon>
        <taxon>Hemiptera</taxon>
        <taxon>Sternorrhyncha</taxon>
        <taxon>Aphidomorpha</taxon>
        <taxon>Aphidoidea</taxon>
        <taxon>Aphididae</taxon>
        <taxon>Aphidini</taxon>
        <taxon>Aphis</taxon>
        <taxon>Aphis</taxon>
    </lineage>
</organism>
<dbReference type="Proteomes" id="UP000478052">
    <property type="component" value="Unassembled WGS sequence"/>
</dbReference>
<dbReference type="InterPro" id="IPR029526">
    <property type="entry name" value="PGBD"/>
</dbReference>
<keyword evidence="4" id="KW-1185">Reference proteome</keyword>
<feature type="region of interest" description="Disordered" evidence="1">
    <location>
        <begin position="297"/>
        <end position="348"/>
    </location>
</feature>
<dbReference type="PANTHER" id="PTHR47272:SF2">
    <property type="entry name" value="PIGGYBAC TRANSPOSABLE ELEMENT-DERIVED PROTEIN 3-LIKE"/>
    <property type="match status" value="1"/>
</dbReference>